<comment type="caution">
    <text evidence="2">The sequence shown here is derived from an EMBL/GenBank/DDBJ whole genome shotgun (WGS) entry which is preliminary data.</text>
</comment>
<evidence type="ECO:0000256" key="1">
    <source>
        <dbReference type="SAM" id="MobiDB-lite"/>
    </source>
</evidence>
<feature type="region of interest" description="Disordered" evidence="1">
    <location>
        <begin position="1"/>
        <end position="42"/>
    </location>
</feature>
<dbReference type="AlphaFoldDB" id="G5LJG0"/>
<feature type="compositionally biased region" description="Basic and acidic residues" evidence="1">
    <location>
        <begin position="15"/>
        <end position="42"/>
    </location>
</feature>
<protein>
    <submittedName>
        <fullName evidence="2">Uncharacterized protein</fullName>
    </submittedName>
</protein>
<sequence>MIGHKTQNQPGKKTAAKEGKGGKRDNGDADDSADKKPGERAGVVDRIIHTGCFIHGHTSV</sequence>
<organism evidence="2 3">
    <name type="scientific">Salmonella enterica subsp. enterica serovar Alachua str. R6-377</name>
    <dbReference type="NCBI Taxonomy" id="913241"/>
    <lineage>
        <taxon>Bacteria</taxon>
        <taxon>Pseudomonadati</taxon>
        <taxon>Pseudomonadota</taxon>
        <taxon>Gammaproteobacteria</taxon>
        <taxon>Enterobacterales</taxon>
        <taxon>Enterobacteriaceae</taxon>
        <taxon>Salmonella</taxon>
    </lineage>
</organism>
<accession>G5LJG0</accession>
<name>G5LJG0_SALET</name>
<dbReference type="PATRIC" id="fig|913241.3.peg.337"/>
<gene>
    <name evidence="2" type="ORF">LTSEALA_0434</name>
</gene>
<proteinExistence type="predicted"/>
<feature type="compositionally biased region" description="Polar residues" evidence="1">
    <location>
        <begin position="1"/>
        <end position="10"/>
    </location>
</feature>
<evidence type="ECO:0000313" key="3">
    <source>
        <dbReference type="Proteomes" id="UP000004642"/>
    </source>
</evidence>
<reference evidence="2 3" key="1">
    <citation type="journal article" date="2011" name="BMC Genomics">
        <title>Genome sequencing reveals diversification of virulence factor content and possible host adaptation in distinct subpopulations of Salmonella enterica.</title>
        <authorList>
            <person name="den Bakker H.C."/>
            <person name="Moreno Switt A.I."/>
            <person name="Govoni G."/>
            <person name="Cummings C.A."/>
            <person name="Ranieri M.L."/>
            <person name="Degoricija L."/>
            <person name="Hoelzer K."/>
            <person name="Rodriguez-Rivera L.D."/>
            <person name="Brown S."/>
            <person name="Bolchacova E."/>
            <person name="Furtado M.R."/>
            <person name="Wiedmann M."/>
        </authorList>
    </citation>
    <scope>NUCLEOTIDE SEQUENCE [LARGE SCALE GENOMIC DNA]</scope>
    <source>
        <strain evidence="2 3">R6-377</strain>
    </source>
</reference>
<evidence type="ECO:0000313" key="2">
    <source>
        <dbReference type="EMBL" id="EHC45399.1"/>
    </source>
</evidence>
<dbReference type="EMBL" id="AFCJ01000188">
    <property type="protein sequence ID" value="EHC45399.1"/>
    <property type="molecule type" value="Genomic_DNA"/>
</dbReference>
<dbReference type="Proteomes" id="UP000004642">
    <property type="component" value="Unassembled WGS sequence"/>
</dbReference>